<keyword evidence="1" id="KW-0472">Membrane</keyword>
<keyword evidence="1" id="KW-1133">Transmembrane helix</keyword>
<feature type="transmembrane region" description="Helical" evidence="1">
    <location>
        <begin position="357"/>
        <end position="380"/>
    </location>
</feature>
<evidence type="ECO:0000256" key="2">
    <source>
        <dbReference type="SAM" id="SignalP"/>
    </source>
</evidence>
<keyword evidence="1" id="KW-0812">Transmembrane</keyword>
<feature type="transmembrane region" description="Helical" evidence="1">
    <location>
        <begin position="81"/>
        <end position="101"/>
    </location>
</feature>
<proteinExistence type="predicted"/>
<feature type="chain" id="PRO_5042090952" evidence="2">
    <location>
        <begin position="21"/>
        <end position="405"/>
    </location>
</feature>
<dbReference type="PANTHER" id="PTHR35043:SF7">
    <property type="entry name" value="TRANSCRIPTION FACTOR DOMAIN-CONTAINING PROTEIN"/>
    <property type="match status" value="1"/>
</dbReference>
<reference evidence="3" key="1">
    <citation type="submission" date="2023-03" db="EMBL/GenBank/DDBJ databases">
        <title>Massive genome expansion in bonnet fungi (Mycena s.s.) driven by repeated elements and novel gene families across ecological guilds.</title>
        <authorList>
            <consortium name="Lawrence Berkeley National Laboratory"/>
            <person name="Harder C.B."/>
            <person name="Miyauchi S."/>
            <person name="Viragh M."/>
            <person name="Kuo A."/>
            <person name="Thoen E."/>
            <person name="Andreopoulos B."/>
            <person name="Lu D."/>
            <person name="Skrede I."/>
            <person name="Drula E."/>
            <person name="Henrissat B."/>
            <person name="Morin E."/>
            <person name="Kohler A."/>
            <person name="Barry K."/>
            <person name="LaButti K."/>
            <person name="Morin E."/>
            <person name="Salamov A."/>
            <person name="Lipzen A."/>
            <person name="Mereny Z."/>
            <person name="Hegedus B."/>
            <person name="Baldrian P."/>
            <person name="Stursova M."/>
            <person name="Weitz H."/>
            <person name="Taylor A."/>
            <person name="Grigoriev I.V."/>
            <person name="Nagy L.G."/>
            <person name="Martin F."/>
            <person name="Kauserud H."/>
        </authorList>
    </citation>
    <scope>NUCLEOTIDE SEQUENCE</scope>
    <source>
        <strain evidence="3">CBHHK067</strain>
    </source>
</reference>
<feature type="signal peptide" evidence="2">
    <location>
        <begin position="1"/>
        <end position="20"/>
    </location>
</feature>
<evidence type="ECO:0000313" key="4">
    <source>
        <dbReference type="Proteomes" id="UP001221757"/>
    </source>
</evidence>
<feature type="transmembrane region" description="Helical" evidence="1">
    <location>
        <begin position="323"/>
        <end position="345"/>
    </location>
</feature>
<evidence type="ECO:0000313" key="3">
    <source>
        <dbReference type="EMBL" id="KAJ7700379.1"/>
    </source>
</evidence>
<organism evidence="3 4">
    <name type="scientific">Mycena rosella</name>
    <name type="common">Pink bonnet</name>
    <name type="synonym">Agaricus rosellus</name>
    <dbReference type="NCBI Taxonomy" id="1033263"/>
    <lineage>
        <taxon>Eukaryota</taxon>
        <taxon>Fungi</taxon>
        <taxon>Dikarya</taxon>
        <taxon>Basidiomycota</taxon>
        <taxon>Agaricomycotina</taxon>
        <taxon>Agaricomycetes</taxon>
        <taxon>Agaricomycetidae</taxon>
        <taxon>Agaricales</taxon>
        <taxon>Marasmiineae</taxon>
        <taxon>Mycenaceae</taxon>
        <taxon>Mycena</taxon>
    </lineage>
</organism>
<accession>A0AAD7DUZ5</accession>
<sequence length="405" mass="44883">MLLLLLLVHQFFTRIRTVQGHSLNSRAPVDSCVDINDCRKLFDIVWGCLTTIFACTWVSVHPNIPPPAQSRLTLLWRRLRMMLIAVIAPELMVGFAARQYLVSRALSKQFKFPRTHGFFFTMGGFVSQTGHPITLVNQLKAPIIGEQSREAICNVTEDDIMDKSKGDALSKGVALAQGLWFTIQCLARVHQRLPVTELEITTLAFAVVNVFIWLLWWDKPLDVEQPIRVGPAEGQQEPGPIIPHMGIAHRFFGVLTGDYSDLYDPISSTSVPSFWAGEQGREDNSFQGALLIECLVGAIFGAIHCAAWNASFPSRDEMWMWRACSLLVAAFPAAIGSVMPVIWAAAEGSFGETIADLIGAVIFILGTPTYIIARLFLIVLPLTTLRTLPPGALTDVNWSIYIPHI</sequence>
<dbReference type="PANTHER" id="PTHR35043">
    <property type="entry name" value="TRANSCRIPTION FACTOR DOMAIN-CONTAINING PROTEIN"/>
    <property type="match status" value="1"/>
</dbReference>
<dbReference type="EMBL" id="JARKIE010000020">
    <property type="protein sequence ID" value="KAJ7700379.1"/>
    <property type="molecule type" value="Genomic_DNA"/>
</dbReference>
<feature type="transmembrane region" description="Helical" evidence="1">
    <location>
        <begin position="198"/>
        <end position="216"/>
    </location>
</feature>
<dbReference type="Proteomes" id="UP001221757">
    <property type="component" value="Unassembled WGS sequence"/>
</dbReference>
<feature type="transmembrane region" description="Helical" evidence="1">
    <location>
        <begin position="289"/>
        <end position="311"/>
    </location>
</feature>
<evidence type="ECO:0000256" key="1">
    <source>
        <dbReference type="SAM" id="Phobius"/>
    </source>
</evidence>
<comment type="caution">
    <text evidence="3">The sequence shown here is derived from an EMBL/GenBank/DDBJ whole genome shotgun (WGS) entry which is preliminary data.</text>
</comment>
<keyword evidence="2" id="KW-0732">Signal</keyword>
<dbReference type="AlphaFoldDB" id="A0AAD7DUZ5"/>
<name>A0AAD7DUZ5_MYCRO</name>
<gene>
    <name evidence="3" type="ORF">B0H17DRAFT_1047115</name>
</gene>
<keyword evidence="4" id="KW-1185">Reference proteome</keyword>
<protein>
    <submittedName>
        <fullName evidence="3">Uncharacterized protein</fullName>
    </submittedName>
</protein>